<keyword evidence="3 8" id="KW-0472">Membrane</keyword>
<dbReference type="Gene3D" id="6.10.340.10">
    <property type="match status" value="1"/>
</dbReference>
<gene>
    <name evidence="11" type="ORF">ABC228_07085</name>
</gene>
<comment type="caution">
    <text evidence="11">The sequence shown here is derived from an EMBL/GenBank/DDBJ whole genome shotgun (WGS) entry which is preliminary data.</text>
</comment>
<protein>
    <submittedName>
        <fullName evidence="11">Methyl-accepting chemotaxis protein</fullName>
    </submittedName>
</protein>
<evidence type="ECO:0000259" key="9">
    <source>
        <dbReference type="PROSITE" id="PS50111"/>
    </source>
</evidence>
<dbReference type="RefSeq" id="WP_345824407.1">
    <property type="nucleotide sequence ID" value="NZ_JBDIML010000002.1"/>
</dbReference>
<evidence type="ECO:0000256" key="5">
    <source>
        <dbReference type="ARBA" id="ARBA00029447"/>
    </source>
</evidence>
<evidence type="ECO:0000256" key="6">
    <source>
        <dbReference type="PROSITE-ProRule" id="PRU00284"/>
    </source>
</evidence>
<reference evidence="11 12" key="1">
    <citation type="submission" date="2024-05" db="EMBL/GenBank/DDBJ databases">
        <authorList>
            <person name="Haq I."/>
            <person name="Ullah Z."/>
            <person name="Ahmad R."/>
            <person name="Li M."/>
            <person name="Tong Y."/>
        </authorList>
    </citation>
    <scope>NUCLEOTIDE SEQUENCE [LARGE SCALE GENOMIC DNA]</scope>
    <source>
        <strain evidence="11 12">16A2E</strain>
    </source>
</reference>
<dbReference type="InterPro" id="IPR004089">
    <property type="entry name" value="MCPsignal_dom"/>
</dbReference>
<dbReference type="SMART" id="SM00304">
    <property type="entry name" value="HAMP"/>
    <property type="match status" value="2"/>
</dbReference>
<keyword evidence="4 6" id="KW-0807">Transducer</keyword>
<evidence type="ECO:0000313" key="11">
    <source>
        <dbReference type="EMBL" id="MEN2766944.1"/>
    </source>
</evidence>
<comment type="similarity">
    <text evidence="5">Belongs to the methyl-accepting chemotaxis (MCP) protein family.</text>
</comment>
<evidence type="ECO:0000256" key="1">
    <source>
        <dbReference type="ARBA" id="ARBA00004236"/>
    </source>
</evidence>
<evidence type="ECO:0000256" key="3">
    <source>
        <dbReference type="ARBA" id="ARBA00023136"/>
    </source>
</evidence>
<keyword evidence="12" id="KW-1185">Reference proteome</keyword>
<dbReference type="Pfam" id="PF00015">
    <property type="entry name" value="MCPsignal"/>
    <property type="match status" value="1"/>
</dbReference>
<evidence type="ECO:0000259" key="10">
    <source>
        <dbReference type="PROSITE" id="PS50885"/>
    </source>
</evidence>
<keyword evidence="2" id="KW-1003">Cell membrane</keyword>
<accession>A0ABU9XF92</accession>
<sequence>MKFTIGKKIVFSFVLVIILMVVLVITGINSMSTISKKTEEINTLWLKGIQDIDQINYLTENVSALELEYLLVTTEQEMAALELRMNGALEEIDNEIESYRQSVASEKELKLLEELVHEWNNYLGIHDRIITSGRTNNLDEARNLIRESNKLYEAIQINIDELVQLNKDGGNQAVQESESIYNNGKLISIILSVVAVIVVVIVSYYLILSISKPLIKLKNAAVMIADGDLTAKEINVKSKDEVKELAESFNTMSRNLKQLIGHTTEVSNNVYAQSEELSQSALEVNEGNRQIASTMQDLSGGSESLATTSSDISEGMKNFTSIIQEASDNGEALKKSSEEVLAFTTQGQQLMDSSIKQMKDIYEDVKESVVKVKGLENQSQEISKLVLVIKDIADQTNLLALNAAIEAARAGEHGSGFAVVANEVRKLAEQVTASVTDISRIVEGVQSESVGVAAALQESYEQVEKGSDQIKVTGETFNHINQAVNQIEQQIKGISDNLNGITETSQKISLSIDEIAAIAEESSAGVEQTSASVQQSSSAMDEIAGNAEALTELAESLNNTIRKFKVE</sequence>
<dbReference type="CDD" id="cd06225">
    <property type="entry name" value="HAMP"/>
    <property type="match status" value="1"/>
</dbReference>
<dbReference type="InterPro" id="IPR003660">
    <property type="entry name" value="HAMP_dom"/>
</dbReference>
<feature type="coiled-coil region" evidence="7">
    <location>
        <begin position="71"/>
        <end position="109"/>
    </location>
</feature>
<feature type="transmembrane region" description="Helical" evidence="8">
    <location>
        <begin position="186"/>
        <end position="208"/>
    </location>
</feature>
<keyword evidence="8" id="KW-0812">Transmembrane</keyword>
<dbReference type="CDD" id="cd11386">
    <property type="entry name" value="MCP_signal"/>
    <property type="match status" value="1"/>
</dbReference>
<dbReference type="SUPFAM" id="SSF58104">
    <property type="entry name" value="Methyl-accepting chemotaxis protein (MCP) signaling domain"/>
    <property type="match status" value="1"/>
</dbReference>
<dbReference type="PROSITE" id="PS50111">
    <property type="entry name" value="CHEMOTAXIS_TRANSDUC_2"/>
    <property type="match status" value="1"/>
</dbReference>
<evidence type="ECO:0000256" key="4">
    <source>
        <dbReference type="ARBA" id="ARBA00023224"/>
    </source>
</evidence>
<feature type="coiled-coil region" evidence="7">
    <location>
        <begin position="540"/>
        <end position="567"/>
    </location>
</feature>
<evidence type="ECO:0000313" key="12">
    <source>
        <dbReference type="Proteomes" id="UP001444625"/>
    </source>
</evidence>
<dbReference type="EMBL" id="JBDIML010000002">
    <property type="protein sequence ID" value="MEN2766944.1"/>
    <property type="molecule type" value="Genomic_DNA"/>
</dbReference>
<dbReference type="Gene3D" id="1.10.287.950">
    <property type="entry name" value="Methyl-accepting chemotaxis protein"/>
    <property type="match status" value="1"/>
</dbReference>
<dbReference type="PANTHER" id="PTHR32089:SF114">
    <property type="entry name" value="METHYL-ACCEPTING CHEMOTAXIS PROTEIN MCPB"/>
    <property type="match status" value="1"/>
</dbReference>
<organism evidence="11 12">
    <name type="scientific">Ornithinibacillus xuwenensis</name>
    <dbReference type="NCBI Taxonomy" id="3144668"/>
    <lineage>
        <taxon>Bacteria</taxon>
        <taxon>Bacillati</taxon>
        <taxon>Bacillota</taxon>
        <taxon>Bacilli</taxon>
        <taxon>Bacillales</taxon>
        <taxon>Bacillaceae</taxon>
        <taxon>Ornithinibacillus</taxon>
    </lineage>
</organism>
<feature type="domain" description="Methyl-accepting transducer" evidence="9">
    <location>
        <begin position="280"/>
        <end position="530"/>
    </location>
</feature>
<feature type="transmembrane region" description="Helical" evidence="8">
    <location>
        <begin position="9"/>
        <end position="28"/>
    </location>
</feature>
<keyword evidence="8" id="KW-1133">Transmembrane helix</keyword>
<dbReference type="SMART" id="SM00283">
    <property type="entry name" value="MA"/>
    <property type="match status" value="1"/>
</dbReference>
<keyword evidence="7" id="KW-0175">Coiled coil</keyword>
<dbReference type="Pfam" id="PF12729">
    <property type="entry name" value="4HB_MCP_1"/>
    <property type="match status" value="1"/>
</dbReference>
<name>A0ABU9XF92_9BACI</name>
<dbReference type="PROSITE" id="PS50885">
    <property type="entry name" value="HAMP"/>
    <property type="match status" value="1"/>
</dbReference>
<feature type="domain" description="HAMP" evidence="10">
    <location>
        <begin position="208"/>
        <end position="261"/>
    </location>
</feature>
<dbReference type="Proteomes" id="UP001444625">
    <property type="component" value="Unassembled WGS sequence"/>
</dbReference>
<comment type="subcellular location">
    <subcellularLocation>
        <location evidence="1">Cell membrane</location>
    </subcellularLocation>
</comment>
<dbReference type="PANTHER" id="PTHR32089">
    <property type="entry name" value="METHYL-ACCEPTING CHEMOTAXIS PROTEIN MCPB"/>
    <property type="match status" value="1"/>
</dbReference>
<dbReference type="Pfam" id="PF00672">
    <property type="entry name" value="HAMP"/>
    <property type="match status" value="1"/>
</dbReference>
<evidence type="ECO:0000256" key="8">
    <source>
        <dbReference type="SAM" id="Phobius"/>
    </source>
</evidence>
<evidence type="ECO:0000256" key="2">
    <source>
        <dbReference type="ARBA" id="ARBA00022475"/>
    </source>
</evidence>
<dbReference type="InterPro" id="IPR024478">
    <property type="entry name" value="HlyB_4HB_MCP"/>
</dbReference>
<proteinExistence type="inferred from homology"/>
<evidence type="ECO:0000256" key="7">
    <source>
        <dbReference type="SAM" id="Coils"/>
    </source>
</evidence>